<name>V5WNF6_9SPIO</name>
<dbReference type="PATRIC" id="fig|1307761.3.peg.3164"/>
<dbReference type="SUPFAM" id="SSF48208">
    <property type="entry name" value="Six-hairpin glycosidases"/>
    <property type="match status" value="1"/>
</dbReference>
<dbReference type="RefSeq" id="WP_024269412.1">
    <property type="nucleotide sequence ID" value="NC_023035.1"/>
</dbReference>
<sequence>MDLSRNIVLKENYTFLVTDADGNINTGEQGLYSHDTRFLRHMIWSFSEPESRKEFQTLVAHSSRPDQGVFHYSLIEGPSQILGVQRRLYLREGTLSDRFTLENTDTQPRQLELTLSLGADFLDLFEARGFYGEKRDLSSPEFDKGHITFQYSDPGNEYLTRIEWFCEPDSAPEVSAEKQEDGVLEAVLRWQVNLEPGRSRVLELKIDLTHPCMKKAETPPLPSYDDWRKEFLPAASLLKYGQDRVVLEQAVQDLRALMLSSEQGDIPAAGIPWFVAAFGRDSLLTAYMLLPHHSWVARGVLEYLGYYQGTEHNDFRGEEPGKIMHEIRFGELAQKELVPHNPYYGTIDATPLYIILLEKLWEYTGDDSLLKTFRPNWEACLDWMLEHGDRDNDGFLEYISAEPGKGLVVQSWKDSDDSMSHSDGTLASGYIRPAEVQGYAYRAFSAASKFYHELGMEAEADTYTRKAEELQKRFDAAFWNDEMKCYAMALDGEHKPLMVKSSNAGQLFWSGIVSGHRAAELAATIMSSELYSGWGIRTLGTGEMRYNPVSYHNGSVWPHDTALIAKGLWNYGYRREAGQLVRDLFDLASSQSDKRLPELIAGYPRGSSPPVPYPVACRPQAWDAAALVYLQPLLARDSEE</sequence>
<reference evidence="3 4" key="1">
    <citation type="journal article" date="2015" name="Stand. Genomic Sci.">
        <title>Complete genome sequence and description of Salinispira pacifica gen. nov., sp. nov., a novel spirochaete isolated form a hypersaline microbial mat.</title>
        <authorList>
            <person name="Ben Hania W."/>
            <person name="Joseph M."/>
            <person name="Schumann P."/>
            <person name="Bunk B."/>
            <person name="Fiebig A."/>
            <person name="Sproer C."/>
            <person name="Klenk H.P."/>
            <person name="Fardeau M.L."/>
            <person name="Spring S."/>
        </authorList>
    </citation>
    <scope>NUCLEOTIDE SEQUENCE [LARGE SCALE GENOMIC DNA]</scope>
    <source>
        <strain evidence="3 4">L21-RPul-D2</strain>
    </source>
</reference>
<dbReference type="Proteomes" id="UP000018680">
    <property type="component" value="Chromosome"/>
</dbReference>
<keyword evidence="4" id="KW-1185">Reference proteome</keyword>
<proteinExistence type="predicted"/>
<feature type="domain" description="Mannosylglycerate hydrolase MGH1-like glycoside hydrolase" evidence="2">
    <location>
        <begin position="339"/>
        <end position="593"/>
    </location>
</feature>
<feature type="domain" description="Putative glycogen debranching enzyme N-terminal" evidence="1">
    <location>
        <begin position="9"/>
        <end position="204"/>
    </location>
</feature>
<dbReference type="Pfam" id="PF22422">
    <property type="entry name" value="MGH1-like_GH"/>
    <property type="match status" value="1"/>
</dbReference>
<dbReference type="InterPro" id="IPR008928">
    <property type="entry name" value="6-hairpin_glycosidase_sf"/>
</dbReference>
<dbReference type="KEGG" id="slr:L21SP2_3176"/>
<protein>
    <submittedName>
        <fullName evidence="3">Glycogen debranching enzyme</fullName>
    </submittedName>
</protein>
<dbReference type="eggNOG" id="COG3408">
    <property type="taxonomic scope" value="Bacteria"/>
</dbReference>
<dbReference type="InterPro" id="IPR032856">
    <property type="entry name" value="GDE_N_bis"/>
</dbReference>
<dbReference type="InterPro" id="IPR054491">
    <property type="entry name" value="MGH1-like_GH"/>
</dbReference>
<dbReference type="GO" id="GO:0005975">
    <property type="term" value="P:carbohydrate metabolic process"/>
    <property type="evidence" value="ECO:0007669"/>
    <property type="project" value="InterPro"/>
</dbReference>
<evidence type="ECO:0000259" key="2">
    <source>
        <dbReference type="Pfam" id="PF22422"/>
    </source>
</evidence>
<dbReference type="AlphaFoldDB" id="V5WNF6"/>
<organism evidence="3 4">
    <name type="scientific">Salinispira pacifica</name>
    <dbReference type="NCBI Taxonomy" id="1307761"/>
    <lineage>
        <taxon>Bacteria</taxon>
        <taxon>Pseudomonadati</taxon>
        <taxon>Spirochaetota</taxon>
        <taxon>Spirochaetia</taxon>
        <taxon>Spirochaetales</taxon>
        <taxon>Spirochaetaceae</taxon>
        <taxon>Salinispira</taxon>
    </lineage>
</organism>
<evidence type="ECO:0000259" key="1">
    <source>
        <dbReference type="Pfam" id="PF14742"/>
    </source>
</evidence>
<evidence type="ECO:0000313" key="4">
    <source>
        <dbReference type="Proteomes" id="UP000018680"/>
    </source>
</evidence>
<dbReference type="Gene3D" id="1.50.10.10">
    <property type="match status" value="1"/>
</dbReference>
<dbReference type="OrthoDB" id="9759959at2"/>
<dbReference type="STRING" id="1307761.L21SP2_3176"/>
<evidence type="ECO:0000313" key="3">
    <source>
        <dbReference type="EMBL" id="AHC16516.1"/>
    </source>
</evidence>
<dbReference type="Pfam" id="PF14742">
    <property type="entry name" value="GDE_N_bis"/>
    <property type="match status" value="1"/>
</dbReference>
<accession>V5WNF6</accession>
<dbReference type="HOGENOM" id="CLU_019216_1_0_12"/>
<gene>
    <name evidence="3" type="ORF">L21SP2_3176</name>
</gene>
<dbReference type="EMBL" id="CP006939">
    <property type="protein sequence ID" value="AHC16516.1"/>
    <property type="molecule type" value="Genomic_DNA"/>
</dbReference>
<dbReference type="InterPro" id="IPR012341">
    <property type="entry name" value="6hp_glycosidase-like_sf"/>
</dbReference>